<dbReference type="AlphaFoldDB" id="A0A415JYG1"/>
<comment type="caution">
    <text evidence="1">The sequence shown here is derived from an EMBL/GenBank/DDBJ whole genome shotgun (WGS) entry which is preliminary data.</text>
</comment>
<reference evidence="1 2" key="1">
    <citation type="submission" date="2018-08" db="EMBL/GenBank/DDBJ databases">
        <title>A genome reference for cultivated species of the human gut microbiota.</title>
        <authorList>
            <person name="Zou Y."/>
            <person name="Xue W."/>
            <person name="Luo G."/>
        </authorList>
    </citation>
    <scope>NUCLEOTIDE SEQUENCE [LARGE SCALE GENOMIC DNA]</scope>
    <source>
        <strain evidence="1 2">AF38-24</strain>
    </source>
</reference>
<organism evidence="1 2">
    <name type="scientific">Agathobacter rectalis</name>
    <dbReference type="NCBI Taxonomy" id="39491"/>
    <lineage>
        <taxon>Bacteria</taxon>
        <taxon>Bacillati</taxon>
        <taxon>Bacillota</taxon>
        <taxon>Clostridia</taxon>
        <taxon>Lachnospirales</taxon>
        <taxon>Lachnospiraceae</taxon>
        <taxon>Agathobacter</taxon>
    </lineage>
</organism>
<dbReference type="RefSeq" id="WP_118369779.1">
    <property type="nucleotide sequence ID" value="NZ_QRON01000003.1"/>
</dbReference>
<dbReference type="EMBL" id="QRON01000003">
    <property type="protein sequence ID" value="RHL29106.1"/>
    <property type="molecule type" value="Genomic_DNA"/>
</dbReference>
<evidence type="ECO:0000313" key="2">
    <source>
        <dbReference type="Proteomes" id="UP000283297"/>
    </source>
</evidence>
<gene>
    <name evidence="1" type="ORF">DW028_06880</name>
</gene>
<accession>A0A415JYG1</accession>
<sequence length="241" mass="26795">MVSNPCVVDTDCDSYNDYVEEYIGSSPVSKINKIEQTESSTSGYSVKWSDWQELIEEHAWNYIHNAVEADIYSKNVGIQLETPISVGRIDVLRLATNEVWDVKPPSYVYEPNRSKGIAQVSRYVNAIGGKIGGLYIKGSSFEIGDYKVQYSNMNNGLIVYSFKKKQPDEVPVPVPAPETEKDDNYVYVPQYQPAQEIQFWETVAAVLIVGGTIAEDVITGGGGIADDAASFYLAYRLMFGL</sequence>
<evidence type="ECO:0000313" key="1">
    <source>
        <dbReference type="EMBL" id="RHL29106.1"/>
    </source>
</evidence>
<proteinExistence type="predicted"/>
<protein>
    <submittedName>
        <fullName evidence="1">Uncharacterized protein</fullName>
    </submittedName>
</protein>
<dbReference type="Proteomes" id="UP000283297">
    <property type="component" value="Unassembled WGS sequence"/>
</dbReference>
<name>A0A415JYG1_9FIRM</name>